<feature type="chain" id="PRO_5045226680" description="Peptide methionine sulfoxide reductase MsrA" evidence="5">
    <location>
        <begin position="24"/>
        <end position="215"/>
    </location>
</feature>
<dbReference type="EC" id="1.8.4.11" evidence="4"/>
<comment type="catalytic activity">
    <reaction evidence="2 4">
        <text>L-methionyl-[protein] + [thioredoxin]-disulfide + H2O = L-methionyl-(S)-S-oxide-[protein] + [thioredoxin]-dithiol</text>
        <dbReference type="Rhea" id="RHEA:14217"/>
        <dbReference type="Rhea" id="RHEA-COMP:10698"/>
        <dbReference type="Rhea" id="RHEA-COMP:10700"/>
        <dbReference type="Rhea" id="RHEA-COMP:12313"/>
        <dbReference type="Rhea" id="RHEA-COMP:12315"/>
        <dbReference type="ChEBI" id="CHEBI:15377"/>
        <dbReference type="ChEBI" id="CHEBI:16044"/>
        <dbReference type="ChEBI" id="CHEBI:29950"/>
        <dbReference type="ChEBI" id="CHEBI:44120"/>
        <dbReference type="ChEBI" id="CHEBI:50058"/>
        <dbReference type="EC" id="1.8.4.11"/>
    </reaction>
</comment>
<name>A0ABX8EC00_9SPHN</name>
<evidence type="ECO:0000313" key="8">
    <source>
        <dbReference type="Proteomes" id="UP000677126"/>
    </source>
</evidence>
<dbReference type="GO" id="GO:0008113">
    <property type="term" value="F:peptide-methionine (S)-S-oxide reductase activity"/>
    <property type="evidence" value="ECO:0007669"/>
    <property type="project" value="UniProtKB-EC"/>
</dbReference>
<comment type="catalytic activity">
    <reaction evidence="3 4">
        <text>[thioredoxin]-disulfide + L-methionine + H2O = L-methionine (S)-S-oxide + [thioredoxin]-dithiol</text>
        <dbReference type="Rhea" id="RHEA:19993"/>
        <dbReference type="Rhea" id="RHEA-COMP:10698"/>
        <dbReference type="Rhea" id="RHEA-COMP:10700"/>
        <dbReference type="ChEBI" id="CHEBI:15377"/>
        <dbReference type="ChEBI" id="CHEBI:29950"/>
        <dbReference type="ChEBI" id="CHEBI:50058"/>
        <dbReference type="ChEBI" id="CHEBI:57844"/>
        <dbReference type="ChEBI" id="CHEBI:58772"/>
        <dbReference type="EC" id="1.8.4.11"/>
    </reaction>
</comment>
<feature type="domain" description="Peptide methionine sulphoxide reductase MsrA" evidence="6">
    <location>
        <begin position="42"/>
        <end position="193"/>
    </location>
</feature>
<keyword evidence="1 4" id="KW-0560">Oxidoreductase</keyword>
<comment type="function">
    <text evidence="4">Has an important function as a repair enzyme for proteins that have been inactivated by oxidation. Catalyzes the reversible oxidation-reduction of methionine sulfoxide in proteins to methionine.</text>
</comment>
<feature type="signal peptide" evidence="5">
    <location>
        <begin position="1"/>
        <end position="23"/>
    </location>
</feature>
<dbReference type="SUPFAM" id="SSF55068">
    <property type="entry name" value="Peptide methionine sulfoxide reductase"/>
    <property type="match status" value="1"/>
</dbReference>
<organism evidence="7 8">
    <name type="scientific">Novosphingobium decolorationis</name>
    <dbReference type="NCBI Taxonomy" id="2698673"/>
    <lineage>
        <taxon>Bacteria</taxon>
        <taxon>Pseudomonadati</taxon>
        <taxon>Pseudomonadota</taxon>
        <taxon>Alphaproteobacteria</taxon>
        <taxon>Sphingomonadales</taxon>
        <taxon>Sphingomonadaceae</taxon>
        <taxon>Novosphingobium</taxon>
    </lineage>
</organism>
<dbReference type="NCBIfam" id="TIGR00401">
    <property type="entry name" value="msrA"/>
    <property type="match status" value="1"/>
</dbReference>
<reference evidence="7 8" key="1">
    <citation type="journal article" date="2021" name="Int. J. Syst. Evol. Microbiol.">
        <title>Novosphingobium decolorationis sp. nov., an aniline blue-decolourizing bacterium isolated from East Pacific sediment.</title>
        <authorList>
            <person name="Chen X."/>
            <person name="Dong B."/>
            <person name="Chen T."/>
            <person name="Ren N."/>
            <person name="Wang J."/>
            <person name="Xu Y."/>
            <person name="Yang J."/>
            <person name="Zhu S."/>
            <person name="Chen J."/>
        </authorList>
    </citation>
    <scope>NUCLEOTIDE SEQUENCE [LARGE SCALE GENOMIC DNA]</scope>
    <source>
        <strain evidence="7 8">502str22</strain>
    </source>
</reference>
<evidence type="ECO:0000259" key="6">
    <source>
        <dbReference type="Pfam" id="PF01625"/>
    </source>
</evidence>
<evidence type="ECO:0000313" key="7">
    <source>
        <dbReference type="EMBL" id="QVM86044.1"/>
    </source>
</evidence>
<comment type="similarity">
    <text evidence="4">Belongs to the MsrA Met sulfoxide reductase family.</text>
</comment>
<dbReference type="InterPro" id="IPR002569">
    <property type="entry name" value="Met_Sox_Rdtase_MsrA_dom"/>
</dbReference>
<keyword evidence="8" id="KW-1185">Reference proteome</keyword>
<dbReference type="Pfam" id="PF01625">
    <property type="entry name" value="PMSR"/>
    <property type="match status" value="1"/>
</dbReference>
<keyword evidence="5" id="KW-0732">Signal</keyword>
<feature type="active site" evidence="4">
    <location>
        <position position="49"/>
    </location>
</feature>
<dbReference type="Proteomes" id="UP000677126">
    <property type="component" value="Chromosome"/>
</dbReference>
<dbReference type="PANTHER" id="PTHR43774">
    <property type="entry name" value="PEPTIDE METHIONINE SULFOXIDE REDUCTASE"/>
    <property type="match status" value="1"/>
</dbReference>
<dbReference type="EMBL" id="CP054856">
    <property type="protein sequence ID" value="QVM86044.1"/>
    <property type="molecule type" value="Genomic_DNA"/>
</dbReference>
<gene>
    <name evidence="4 7" type="primary">msrA</name>
    <name evidence="7" type="ORF">HT578_05675</name>
</gene>
<sequence>MPATCLLALAGAAVFTFRSSATAQDLPPPPREAGPVPSGLQTAVFAGGCFWGVEAVFEHVKGVRTVTSGYAGGARADANYRRVASEKTGHAEAVRIVYDPEEVRYGQLLHVFFAVAHDPTQLNRQTPDVGRSYRSAIFPQTPLQRQMARSYIAQLDSAGTFGRKIATKLEQGAFYKAEDVHQDFARKNPRNAYIVRWDKPKVARLKREFPALYTR</sequence>
<evidence type="ECO:0000256" key="3">
    <source>
        <dbReference type="ARBA" id="ARBA00048782"/>
    </source>
</evidence>
<evidence type="ECO:0000256" key="1">
    <source>
        <dbReference type="ARBA" id="ARBA00023002"/>
    </source>
</evidence>
<accession>A0ABX8EC00</accession>
<evidence type="ECO:0000256" key="4">
    <source>
        <dbReference type="HAMAP-Rule" id="MF_01401"/>
    </source>
</evidence>
<proteinExistence type="inferred from homology"/>
<dbReference type="Gene3D" id="3.30.1060.10">
    <property type="entry name" value="Peptide methionine sulphoxide reductase MsrA"/>
    <property type="match status" value="1"/>
</dbReference>
<protein>
    <recommendedName>
        <fullName evidence="4">Peptide methionine sulfoxide reductase MsrA</fullName>
        <shortName evidence="4">Protein-methionine-S-oxide reductase</shortName>
        <ecNumber evidence="4">1.8.4.11</ecNumber>
    </recommendedName>
    <alternativeName>
        <fullName evidence="4">Peptide-methionine (S)-S-oxide reductase</fullName>
        <shortName evidence="4">Peptide Met(O) reductase</shortName>
    </alternativeName>
</protein>
<dbReference type="PANTHER" id="PTHR43774:SF1">
    <property type="entry name" value="PEPTIDE METHIONINE SULFOXIDE REDUCTASE MSRA 2"/>
    <property type="match status" value="1"/>
</dbReference>
<evidence type="ECO:0000256" key="2">
    <source>
        <dbReference type="ARBA" id="ARBA00047806"/>
    </source>
</evidence>
<evidence type="ECO:0000256" key="5">
    <source>
        <dbReference type="SAM" id="SignalP"/>
    </source>
</evidence>
<dbReference type="HAMAP" id="MF_01401">
    <property type="entry name" value="MsrA"/>
    <property type="match status" value="1"/>
</dbReference>
<dbReference type="InterPro" id="IPR036509">
    <property type="entry name" value="Met_Sox_Rdtase_MsrA_sf"/>
</dbReference>